<evidence type="ECO:0000256" key="1">
    <source>
        <dbReference type="SAM" id="SignalP"/>
    </source>
</evidence>
<feature type="domain" description="DUF1549" evidence="2">
    <location>
        <begin position="164"/>
        <end position="366"/>
    </location>
</feature>
<dbReference type="RefSeq" id="WP_175517194.1">
    <property type="nucleotide sequence ID" value="NZ_FOQD01000004.1"/>
</dbReference>
<accession>A0A1I3E2U6</accession>
<dbReference type="Pfam" id="PF07635">
    <property type="entry name" value="PSCyt1"/>
    <property type="match status" value="1"/>
</dbReference>
<dbReference type="Pfam" id="PF07583">
    <property type="entry name" value="PSCyt2"/>
    <property type="match status" value="1"/>
</dbReference>
<dbReference type="InterPro" id="IPR011429">
    <property type="entry name" value="Cyt_c_Planctomycete-type"/>
</dbReference>
<evidence type="ECO:0000313" key="6">
    <source>
        <dbReference type="Proteomes" id="UP000199518"/>
    </source>
</evidence>
<organism evidence="5 6">
    <name type="scientific">Planctomicrobium piriforme</name>
    <dbReference type="NCBI Taxonomy" id="1576369"/>
    <lineage>
        <taxon>Bacteria</taxon>
        <taxon>Pseudomonadati</taxon>
        <taxon>Planctomycetota</taxon>
        <taxon>Planctomycetia</taxon>
        <taxon>Planctomycetales</taxon>
        <taxon>Planctomycetaceae</taxon>
        <taxon>Planctomicrobium</taxon>
    </lineage>
</organism>
<keyword evidence="6" id="KW-1185">Reference proteome</keyword>
<evidence type="ECO:0000259" key="4">
    <source>
        <dbReference type="Pfam" id="PF07635"/>
    </source>
</evidence>
<dbReference type="Proteomes" id="UP000199518">
    <property type="component" value="Unassembled WGS sequence"/>
</dbReference>
<dbReference type="InterPro" id="IPR011444">
    <property type="entry name" value="DUF1549"/>
</dbReference>
<name>A0A1I3E2U6_9PLAN</name>
<dbReference type="PROSITE" id="PS51257">
    <property type="entry name" value="PROKAR_LIPOPROTEIN"/>
    <property type="match status" value="1"/>
</dbReference>
<sequence length="739" mass="83167">MFTKCQQPLGLVFAAIFVACVPVRAASAADVNFEQTAANVFLRRCLECHQSADPNGELDLTRKDRALAGGASGKVIVPGDAESSELIARVVVGEMPPEKNGKPQHLPAAEIQMLRDWINAGAPWPEGRVLDAYERTTDVRAGRDWWSLQPVKRPEVPTGFGAQPVDAFVRQKLQQHGLSPAPPADKRALLRRLYMDLIGLPPTAEEMDAFAANDSPEAYERQVDRLLSLPQFGERWARHWLDVARFAETNGYERDAEKPFAWKYRDWVTNACNSDMPFDRFVLEQLAGDELPDRTESTVIATGFIRLGTWDDEPNDASEYQYERLEDMVHASTTAILGLTVKCARCHDHKFDPITQADYYRVAAAFWPGPVASRDRKFLGGPTKEELGFDVLGWTDLTKQPKPLHALKKGDVHRPLQEVSAGPLSGIPELDREFLPPPADAKTTQRRLQLAQWMSDSRNPLTPRVIVNRLWEHHFGAGLVRTPDNFGFNGQPPTHPELLDWLAGELVDGGWRLKRLHKLMVMSETYRQSSLNPRQPEFELKDSGNHFWWHAERRRLDAESLRDAILATSGQLDLKVGGPSFHAPISEEALEGLSMKSGAYQASPPEETRRRSLYLYSKRGLIVPFMTTFDMCDNAVPTGRRDVTTVAPQALALLNNSWVHEQSLQFAKRVCAQGLDTNARIDAAWRFALLRSPTDNEREVARGHLEAQRKNLPDKNSELLSWVSLCHVLLNTNEFIYVD</sequence>
<gene>
    <name evidence="5" type="ORF">SAMN05421753_10447</name>
</gene>
<evidence type="ECO:0000259" key="3">
    <source>
        <dbReference type="Pfam" id="PF07587"/>
    </source>
</evidence>
<dbReference type="STRING" id="1576369.SAMN05421753_10447"/>
<dbReference type="AlphaFoldDB" id="A0A1I3E2U6"/>
<dbReference type="Pfam" id="PF07587">
    <property type="entry name" value="PSD1"/>
    <property type="match status" value="1"/>
</dbReference>
<proteinExistence type="predicted"/>
<dbReference type="PANTHER" id="PTHR35889">
    <property type="entry name" value="CYCLOINULO-OLIGOSACCHARIDE FRUCTANOTRANSFERASE-RELATED"/>
    <property type="match status" value="1"/>
</dbReference>
<protein>
    <submittedName>
        <fullName evidence="5">Planctomycete cytochrome C</fullName>
    </submittedName>
</protein>
<feature type="chain" id="PRO_5011560920" evidence="1">
    <location>
        <begin position="26"/>
        <end position="739"/>
    </location>
</feature>
<evidence type="ECO:0000313" key="5">
    <source>
        <dbReference type="EMBL" id="SFH93021.1"/>
    </source>
</evidence>
<reference evidence="6" key="1">
    <citation type="submission" date="2016-10" db="EMBL/GenBank/DDBJ databases">
        <authorList>
            <person name="Varghese N."/>
            <person name="Submissions S."/>
        </authorList>
    </citation>
    <scope>NUCLEOTIDE SEQUENCE [LARGE SCALE GENOMIC DNA]</scope>
    <source>
        <strain evidence="6">DSM 26348</strain>
    </source>
</reference>
<dbReference type="EMBL" id="FOQD01000004">
    <property type="protein sequence ID" value="SFH93021.1"/>
    <property type="molecule type" value="Genomic_DNA"/>
</dbReference>
<dbReference type="InterPro" id="IPR022655">
    <property type="entry name" value="DUF1553"/>
</dbReference>
<feature type="signal peptide" evidence="1">
    <location>
        <begin position="1"/>
        <end position="25"/>
    </location>
</feature>
<dbReference type="PANTHER" id="PTHR35889:SF3">
    <property type="entry name" value="F-BOX DOMAIN-CONTAINING PROTEIN"/>
    <property type="match status" value="1"/>
</dbReference>
<feature type="domain" description="Cytochrome C Planctomycete-type" evidence="4">
    <location>
        <begin position="45"/>
        <end position="98"/>
    </location>
</feature>
<evidence type="ECO:0000259" key="2">
    <source>
        <dbReference type="Pfam" id="PF07583"/>
    </source>
</evidence>
<keyword evidence="1" id="KW-0732">Signal</keyword>
<feature type="domain" description="DUF1553" evidence="3">
    <location>
        <begin position="446"/>
        <end position="702"/>
    </location>
</feature>